<name>A0A4W6EYL1_LATCA</name>
<dbReference type="Proteomes" id="UP000314980">
    <property type="component" value="Unassembled WGS sequence"/>
</dbReference>
<evidence type="ECO:0000256" key="5">
    <source>
        <dbReference type="ARBA" id="ARBA00023136"/>
    </source>
</evidence>
<evidence type="ECO:0000256" key="10">
    <source>
        <dbReference type="SAM" id="SignalP"/>
    </source>
</evidence>
<evidence type="ECO:0000256" key="1">
    <source>
        <dbReference type="ARBA" id="ARBA00004479"/>
    </source>
</evidence>
<feature type="chain" id="PRO_5021502497" description="Fibronectin type-III domain-containing protein" evidence="10">
    <location>
        <begin position="19"/>
        <end position="352"/>
    </location>
</feature>
<dbReference type="FunCoup" id="A0A4W6EYL1">
    <property type="interactions" value="1392"/>
</dbReference>
<reference evidence="12" key="3">
    <citation type="submission" date="2025-09" db="UniProtKB">
        <authorList>
            <consortium name="Ensembl"/>
        </authorList>
    </citation>
    <scope>IDENTIFICATION</scope>
</reference>
<accession>A0A4W6EYL1</accession>
<dbReference type="PANTHER" id="PTHR23037">
    <property type="entry name" value="CYTOKINE RECEPTOR"/>
    <property type="match status" value="1"/>
</dbReference>
<keyword evidence="4 9" id="KW-1133">Transmembrane helix</keyword>
<keyword evidence="3 10" id="KW-0732">Signal</keyword>
<evidence type="ECO:0000256" key="3">
    <source>
        <dbReference type="ARBA" id="ARBA00022729"/>
    </source>
</evidence>
<dbReference type="Pfam" id="PF21604">
    <property type="entry name" value="CRLF2_D1"/>
    <property type="match status" value="1"/>
</dbReference>
<dbReference type="STRING" id="8187.ENSLCAP00010043497"/>
<evidence type="ECO:0000256" key="2">
    <source>
        <dbReference type="ARBA" id="ARBA00022692"/>
    </source>
</evidence>
<evidence type="ECO:0000256" key="8">
    <source>
        <dbReference type="SAM" id="MobiDB-lite"/>
    </source>
</evidence>
<dbReference type="InterPro" id="IPR013783">
    <property type="entry name" value="Ig-like_fold"/>
</dbReference>
<dbReference type="InterPro" id="IPR003961">
    <property type="entry name" value="FN3_dom"/>
</dbReference>
<dbReference type="SUPFAM" id="SSF49265">
    <property type="entry name" value="Fibronectin type III"/>
    <property type="match status" value="2"/>
</dbReference>
<comment type="subcellular location">
    <subcellularLocation>
        <location evidence="1">Membrane</location>
        <topology evidence="1">Single-pass type I membrane protein</topology>
    </subcellularLocation>
</comment>
<protein>
    <recommendedName>
        <fullName evidence="11">Fibronectin type-III domain-containing protein</fullName>
    </recommendedName>
</protein>
<gene>
    <name evidence="12" type="primary">LOC108893209</name>
</gene>
<evidence type="ECO:0000259" key="11">
    <source>
        <dbReference type="PROSITE" id="PS50853"/>
    </source>
</evidence>
<reference evidence="12" key="2">
    <citation type="submission" date="2025-08" db="UniProtKB">
        <authorList>
            <consortium name="Ensembl"/>
        </authorList>
    </citation>
    <scope>IDENTIFICATION</scope>
</reference>
<evidence type="ECO:0000256" key="7">
    <source>
        <dbReference type="ARBA" id="ARBA00023180"/>
    </source>
</evidence>
<evidence type="ECO:0000313" key="13">
    <source>
        <dbReference type="Proteomes" id="UP000314980"/>
    </source>
</evidence>
<evidence type="ECO:0000256" key="6">
    <source>
        <dbReference type="ARBA" id="ARBA00023170"/>
    </source>
</evidence>
<evidence type="ECO:0000313" key="12">
    <source>
        <dbReference type="Ensembl" id="ENSLCAP00010043497.1"/>
    </source>
</evidence>
<keyword evidence="5 9" id="KW-0472">Membrane</keyword>
<feature type="domain" description="Fibronectin type-III" evidence="11">
    <location>
        <begin position="114"/>
        <end position="211"/>
    </location>
</feature>
<proteinExistence type="predicted"/>
<evidence type="ECO:0000256" key="9">
    <source>
        <dbReference type="SAM" id="Phobius"/>
    </source>
</evidence>
<feature type="transmembrane region" description="Helical" evidence="9">
    <location>
        <begin position="221"/>
        <end position="241"/>
    </location>
</feature>
<keyword evidence="2 9" id="KW-0812">Transmembrane</keyword>
<dbReference type="Ensembl" id="ENSLCAT00010044559.1">
    <property type="protein sequence ID" value="ENSLCAP00010043497.1"/>
    <property type="gene ID" value="ENSLCAG00010020253.1"/>
</dbReference>
<reference evidence="13" key="1">
    <citation type="submission" date="2015-09" db="EMBL/GenBank/DDBJ databases">
        <authorList>
            <person name="Sai Rama Sridatta P."/>
        </authorList>
    </citation>
    <scope>NUCLEOTIDE SEQUENCE [LARGE SCALE GENOMIC DNA]</scope>
</reference>
<keyword evidence="7" id="KW-0325">Glycoprotein</keyword>
<dbReference type="GeneTree" id="ENSGT00940000164309"/>
<dbReference type="PANTHER" id="PTHR23037:SF47">
    <property type="entry name" value="INTERLEUKIN 2 RECEPTOR SUBUNIT GAMMA"/>
    <property type="match status" value="1"/>
</dbReference>
<dbReference type="GO" id="GO:0004896">
    <property type="term" value="F:cytokine receptor activity"/>
    <property type="evidence" value="ECO:0007669"/>
    <property type="project" value="TreeGrafter"/>
</dbReference>
<dbReference type="AlphaFoldDB" id="A0A4W6EYL1"/>
<dbReference type="InterPro" id="IPR048651">
    <property type="entry name" value="CRLF2-like_D1"/>
</dbReference>
<sequence length="352" mass="40207">MMLTAVFLLLCLTGHVFAEEAPDVECVVVHQEYVKCSWNKQGIPEVNDTFYSWFHHDKEISNCTTYMSESSTNIGCIQPYNNNKRFTTFYTRLVHGNKTLHQRHELKNRVLLYPPTSVTVQNGSDFNLWFYWNQSFTNCVESEVRYRINNKKWMTSQIGTGDQNFCINLPSSTAQYELQVRSRLANNCGQSELWSDWSEPAVWGYNNTTVINHPDVSVFKWTPFLYAVGIVTLLLLVIMLLHHERIRIIPIPVVPKPSPVLYDIEDWLRFSKGLKGNFKANYNEHACPVREYCYVSQSDSESSDGSTLSVTTDQTDCSVSIPVSDSDNLFTPCSSSTSDVLVSPQDEEQVSA</sequence>
<organism evidence="12 13">
    <name type="scientific">Lates calcarifer</name>
    <name type="common">Barramundi</name>
    <name type="synonym">Holocentrus calcarifer</name>
    <dbReference type="NCBI Taxonomy" id="8187"/>
    <lineage>
        <taxon>Eukaryota</taxon>
        <taxon>Metazoa</taxon>
        <taxon>Chordata</taxon>
        <taxon>Craniata</taxon>
        <taxon>Vertebrata</taxon>
        <taxon>Euteleostomi</taxon>
        <taxon>Actinopterygii</taxon>
        <taxon>Neopterygii</taxon>
        <taxon>Teleostei</taxon>
        <taxon>Neoteleostei</taxon>
        <taxon>Acanthomorphata</taxon>
        <taxon>Carangaria</taxon>
        <taxon>Carangaria incertae sedis</taxon>
        <taxon>Centropomidae</taxon>
        <taxon>Lates</taxon>
    </lineage>
</organism>
<dbReference type="PROSITE" id="PS50853">
    <property type="entry name" value="FN3"/>
    <property type="match status" value="1"/>
</dbReference>
<dbReference type="Gene3D" id="2.60.40.10">
    <property type="entry name" value="Immunoglobulins"/>
    <property type="match status" value="2"/>
</dbReference>
<feature type="signal peptide" evidence="10">
    <location>
        <begin position="1"/>
        <end position="18"/>
    </location>
</feature>
<dbReference type="InterPro" id="IPR036116">
    <property type="entry name" value="FN3_sf"/>
</dbReference>
<dbReference type="InParanoid" id="A0A4W6EYL1"/>
<dbReference type="GO" id="GO:0009897">
    <property type="term" value="C:external side of plasma membrane"/>
    <property type="evidence" value="ECO:0007669"/>
    <property type="project" value="TreeGrafter"/>
</dbReference>
<keyword evidence="13" id="KW-1185">Reference proteome</keyword>
<keyword evidence="6" id="KW-0675">Receptor</keyword>
<evidence type="ECO:0000256" key="4">
    <source>
        <dbReference type="ARBA" id="ARBA00022989"/>
    </source>
</evidence>
<feature type="region of interest" description="Disordered" evidence="8">
    <location>
        <begin position="333"/>
        <end position="352"/>
    </location>
</feature>